<dbReference type="Pfam" id="PF00069">
    <property type="entry name" value="Pkinase"/>
    <property type="match status" value="1"/>
</dbReference>
<feature type="repeat" description="WD" evidence="3">
    <location>
        <begin position="468"/>
        <end position="501"/>
    </location>
</feature>
<dbReference type="Pfam" id="PF00400">
    <property type="entry name" value="WD40"/>
    <property type="match status" value="3"/>
</dbReference>
<feature type="region of interest" description="Disordered" evidence="4">
    <location>
        <begin position="345"/>
        <end position="384"/>
    </location>
</feature>
<dbReference type="PRINTS" id="PR00320">
    <property type="entry name" value="GPROTEINBRPT"/>
</dbReference>
<dbReference type="PANTHER" id="PTHR22847">
    <property type="entry name" value="WD40 REPEAT PROTEIN"/>
    <property type="match status" value="1"/>
</dbReference>
<keyword evidence="7" id="KW-1185">Reference proteome</keyword>
<dbReference type="SMART" id="SM00320">
    <property type="entry name" value="WD40"/>
    <property type="match status" value="3"/>
</dbReference>
<dbReference type="PROSITE" id="PS50082">
    <property type="entry name" value="WD_REPEATS_2"/>
    <property type="match status" value="3"/>
</dbReference>
<evidence type="ECO:0000256" key="3">
    <source>
        <dbReference type="PROSITE-ProRule" id="PRU00221"/>
    </source>
</evidence>
<feature type="non-terminal residue" evidence="6">
    <location>
        <position position="545"/>
    </location>
</feature>
<dbReference type="EMBL" id="JAQMUH010000094">
    <property type="protein sequence ID" value="MDB9539625.1"/>
    <property type="molecule type" value="Genomic_DNA"/>
</dbReference>
<dbReference type="InterPro" id="IPR015943">
    <property type="entry name" value="WD40/YVTN_repeat-like_dom_sf"/>
</dbReference>
<feature type="repeat" description="WD" evidence="3">
    <location>
        <begin position="384"/>
        <end position="425"/>
    </location>
</feature>
<dbReference type="InterPro" id="IPR000719">
    <property type="entry name" value="Prot_kinase_dom"/>
</dbReference>
<dbReference type="Gene3D" id="1.10.510.10">
    <property type="entry name" value="Transferase(Phosphotransferase) domain 1"/>
    <property type="match status" value="1"/>
</dbReference>
<feature type="domain" description="Protein kinase" evidence="5">
    <location>
        <begin position="13"/>
        <end position="308"/>
    </location>
</feature>
<feature type="compositionally biased region" description="Low complexity" evidence="4">
    <location>
        <begin position="363"/>
        <end position="384"/>
    </location>
</feature>
<dbReference type="SUPFAM" id="SSF56112">
    <property type="entry name" value="Protein kinase-like (PK-like)"/>
    <property type="match status" value="1"/>
</dbReference>
<keyword evidence="1 3" id="KW-0853">WD repeat</keyword>
<dbReference type="SMART" id="SM00220">
    <property type="entry name" value="S_TKc"/>
    <property type="match status" value="1"/>
</dbReference>
<comment type="caution">
    <text evidence="6">The sequence shown here is derived from an EMBL/GenBank/DDBJ whole genome shotgun (WGS) entry which is preliminary data.</text>
</comment>
<evidence type="ECO:0000313" key="7">
    <source>
        <dbReference type="Proteomes" id="UP001212499"/>
    </source>
</evidence>
<reference evidence="6 7" key="1">
    <citation type="submission" date="2023-01" db="EMBL/GenBank/DDBJ databases">
        <title>Genomes from the Australian National Cyanobacteria Reference Collection.</title>
        <authorList>
            <person name="Willis A."/>
            <person name="Lee E.M.F."/>
        </authorList>
    </citation>
    <scope>NUCLEOTIDE SEQUENCE [LARGE SCALE GENOMIC DNA]</scope>
    <source>
        <strain evidence="6 7">CS-1033</strain>
    </source>
</reference>
<dbReference type="Proteomes" id="UP001212499">
    <property type="component" value="Unassembled WGS sequence"/>
</dbReference>
<sequence length="545" mass="60783">MTRLICASTGKSINLLTELANSGEAKVWRTDHHSGYLAKIYHQSTPERMQKLAVMIDYPPPDPNRHISHISFAWPQSVLKNAQGDLVGFLMGEIRGGKEIYDVYNPTRRNRICKLPADWRFLHYTARNIASIIKVLHHKGYVLGDIKPQNILVNDRALPSIIDTDSFQVRHPQTGKVYRCLVGTPEYTPPELIGQDFATIEQTEIHDRFRLGMIIYQLLFSGQNLYAGKWKGAGEPPEPGEYIRRGIWLYSHHQLLEPVDRTIPLEILHPQVKSCFLRCFNDGYKNPDLRPSAQEWLQALKVASESLIPCNQIDSHYYSQSYGSCYWCDRVSKIRVEIFPGSVRVQPSPPNYAPQRQPVTSATTQTSPVKVTTSPSSNFSPTTLTGHSSSVVSVGFSPDGQTLASGSGDKTIKLWDVRTGNLRRTLTGHSNWVRSVAFSPDGQTLASGSWDKTIKLWDVRTGRELHTLTGHSNWVRSVGFSPDGQTLASGSDDNTIKLWQVGAFSATSVKTTPPQSQPVTTPAPNPHRVKILLAILATIIIVGLM</sequence>
<gene>
    <name evidence="6" type="ORF">PN457_08135</name>
</gene>
<keyword evidence="2" id="KW-0677">Repeat</keyword>
<dbReference type="CDD" id="cd00200">
    <property type="entry name" value="WD40"/>
    <property type="match status" value="1"/>
</dbReference>
<dbReference type="Gene3D" id="2.130.10.10">
    <property type="entry name" value="YVTN repeat-like/Quinoprotein amine dehydrogenase"/>
    <property type="match status" value="2"/>
</dbReference>
<dbReference type="PROSITE" id="PS50294">
    <property type="entry name" value="WD_REPEATS_REGION"/>
    <property type="match status" value="3"/>
</dbReference>
<dbReference type="InterPro" id="IPR011009">
    <property type="entry name" value="Kinase-like_dom_sf"/>
</dbReference>
<evidence type="ECO:0000256" key="4">
    <source>
        <dbReference type="SAM" id="MobiDB-lite"/>
    </source>
</evidence>
<dbReference type="SUPFAM" id="SSF50978">
    <property type="entry name" value="WD40 repeat-like"/>
    <property type="match status" value="1"/>
</dbReference>
<evidence type="ECO:0000313" key="6">
    <source>
        <dbReference type="EMBL" id="MDB9539625.1"/>
    </source>
</evidence>
<dbReference type="PROSITE" id="PS00678">
    <property type="entry name" value="WD_REPEATS_1"/>
    <property type="match status" value="2"/>
</dbReference>
<organism evidence="6 7">
    <name type="scientific">Anabaenopsis arnoldii</name>
    <dbReference type="NCBI Taxonomy" id="2152938"/>
    <lineage>
        <taxon>Bacteria</taxon>
        <taxon>Bacillati</taxon>
        <taxon>Cyanobacteriota</taxon>
        <taxon>Cyanophyceae</taxon>
        <taxon>Nostocales</taxon>
        <taxon>Nodulariaceae</taxon>
        <taxon>Anabaenopsis</taxon>
    </lineage>
</organism>
<dbReference type="InterPro" id="IPR036322">
    <property type="entry name" value="WD40_repeat_dom_sf"/>
</dbReference>
<evidence type="ECO:0000259" key="5">
    <source>
        <dbReference type="PROSITE" id="PS50011"/>
    </source>
</evidence>
<proteinExistence type="predicted"/>
<evidence type="ECO:0000256" key="2">
    <source>
        <dbReference type="ARBA" id="ARBA00022737"/>
    </source>
</evidence>
<evidence type="ECO:0000256" key="1">
    <source>
        <dbReference type="ARBA" id="ARBA00022574"/>
    </source>
</evidence>
<dbReference type="InterPro" id="IPR001680">
    <property type="entry name" value="WD40_rpt"/>
</dbReference>
<protein>
    <recommendedName>
        <fullName evidence="5">Protein kinase domain-containing protein</fullName>
    </recommendedName>
</protein>
<feature type="repeat" description="WD" evidence="3">
    <location>
        <begin position="426"/>
        <end position="467"/>
    </location>
</feature>
<dbReference type="PROSITE" id="PS50011">
    <property type="entry name" value="PROTEIN_KINASE_DOM"/>
    <property type="match status" value="1"/>
</dbReference>
<dbReference type="RefSeq" id="WP_271732553.1">
    <property type="nucleotide sequence ID" value="NZ_JANQDP010000096.1"/>
</dbReference>
<dbReference type="PANTHER" id="PTHR22847:SF637">
    <property type="entry name" value="WD REPEAT DOMAIN 5B"/>
    <property type="match status" value="1"/>
</dbReference>
<dbReference type="InterPro" id="IPR019775">
    <property type="entry name" value="WD40_repeat_CS"/>
</dbReference>
<dbReference type="InterPro" id="IPR020472">
    <property type="entry name" value="WD40_PAC1"/>
</dbReference>
<name>A0ABT5AQN0_9CYAN</name>
<accession>A0ABT5AQN0</accession>